<reference evidence="1" key="1">
    <citation type="submission" date="2023-10" db="EMBL/GenBank/DDBJ databases">
        <authorList>
            <person name="Domelevo Entfellner J.-B."/>
        </authorList>
    </citation>
    <scope>NUCLEOTIDE SEQUENCE</scope>
</reference>
<keyword evidence="2" id="KW-1185">Reference proteome</keyword>
<dbReference type="AlphaFoldDB" id="A0AA86TP49"/>
<sequence length="115" mass="13315">MGLGKVDGPNSWWAYHIVLGFVPKDTYDDEEMFQLFLLWPHQNGSLNVVILELVFAFDQPSNQTNVKWVDPIPRVPAAKVTLKKKKMVLYNMIRMGAETRKKKEEEEKDKGHKKG</sequence>
<evidence type="ECO:0000313" key="1">
    <source>
        <dbReference type="EMBL" id="CAJ1974192.1"/>
    </source>
</evidence>
<evidence type="ECO:0000313" key="2">
    <source>
        <dbReference type="Proteomes" id="UP001189624"/>
    </source>
</evidence>
<gene>
    <name evidence="1" type="ORF">AYBTSS11_LOCUS26264</name>
</gene>
<protein>
    <submittedName>
        <fullName evidence="1">Uncharacterized protein</fullName>
    </submittedName>
</protein>
<dbReference type="Gramene" id="rna-AYBTSS11_LOCUS26264">
    <property type="protein sequence ID" value="CAJ1974192.1"/>
    <property type="gene ID" value="gene-AYBTSS11_LOCUS26264"/>
</dbReference>
<organism evidence="1 2">
    <name type="scientific">Sphenostylis stenocarpa</name>
    <dbReference type="NCBI Taxonomy" id="92480"/>
    <lineage>
        <taxon>Eukaryota</taxon>
        <taxon>Viridiplantae</taxon>
        <taxon>Streptophyta</taxon>
        <taxon>Embryophyta</taxon>
        <taxon>Tracheophyta</taxon>
        <taxon>Spermatophyta</taxon>
        <taxon>Magnoliopsida</taxon>
        <taxon>eudicotyledons</taxon>
        <taxon>Gunneridae</taxon>
        <taxon>Pentapetalae</taxon>
        <taxon>rosids</taxon>
        <taxon>fabids</taxon>
        <taxon>Fabales</taxon>
        <taxon>Fabaceae</taxon>
        <taxon>Papilionoideae</taxon>
        <taxon>50 kb inversion clade</taxon>
        <taxon>NPAAA clade</taxon>
        <taxon>indigoferoid/millettioid clade</taxon>
        <taxon>Phaseoleae</taxon>
        <taxon>Sphenostylis</taxon>
    </lineage>
</organism>
<name>A0AA86TP49_9FABA</name>
<proteinExistence type="predicted"/>
<dbReference type="Proteomes" id="UP001189624">
    <property type="component" value="Chromosome 9"/>
</dbReference>
<accession>A0AA86TP49</accession>
<dbReference type="EMBL" id="OY731406">
    <property type="protein sequence ID" value="CAJ1974192.1"/>
    <property type="molecule type" value="Genomic_DNA"/>
</dbReference>